<gene>
    <name evidence="1" type="ORF">LCGC14_0174980</name>
</gene>
<dbReference type="AlphaFoldDB" id="A0A0F9UV61"/>
<dbReference type="EMBL" id="LAZR01000069">
    <property type="protein sequence ID" value="KKN95629.1"/>
    <property type="molecule type" value="Genomic_DNA"/>
</dbReference>
<evidence type="ECO:0000313" key="1">
    <source>
        <dbReference type="EMBL" id="KKN95629.1"/>
    </source>
</evidence>
<reference evidence="1" key="1">
    <citation type="journal article" date="2015" name="Nature">
        <title>Complex archaea that bridge the gap between prokaryotes and eukaryotes.</title>
        <authorList>
            <person name="Spang A."/>
            <person name="Saw J.H."/>
            <person name="Jorgensen S.L."/>
            <person name="Zaremba-Niedzwiedzka K."/>
            <person name="Martijn J."/>
            <person name="Lind A.E."/>
            <person name="van Eijk R."/>
            <person name="Schleper C."/>
            <person name="Guy L."/>
            <person name="Ettema T.J."/>
        </authorList>
    </citation>
    <scope>NUCLEOTIDE SEQUENCE</scope>
</reference>
<comment type="caution">
    <text evidence="1">The sequence shown here is derived from an EMBL/GenBank/DDBJ whole genome shotgun (WGS) entry which is preliminary data.</text>
</comment>
<name>A0A0F9UV61_9ZZZZ</name>
<organism evidence="1">
    <name type="scientific">marine sediment metagenome</name>
    <dbReference type="NCBI Taxonomy" id="412755"/>
    <lineage>
        <taxon>unclassified sequences</taxon>
        <taxon>metagenomes</taxon>
        <taxon>ecological metagenomes</taxon>
    </lineage>
</organism>
<proteinExistence type="predicted"/>
<accession>A0A0F9UV61</accession>
<sequence length="97" mass="11838">MTTLERNKILELELKLHNFKFHTLALHKDCFSQYSYRWVRAYAVMHKTDAERHLIERIAENNAYEINNKPELNMFESREIRNTFGYSVLLYVIIQEW</sequence>
<protein>
    <submittedName>
        <fullName evidence="1">Uncharacterized protein</fullName>
    </submittedName>
</protein>